<reference evidence="2 3" key="1">
    <citation type="submission" date="2014-08" db="EMBL/GenBank/DDBJ databases">
        <title>Clostridium innocuum, an unnegligible vancomycin-resistant pathogen causing extra-intestinal infections.</title>
        <authorList>
            <person name="Feng Y."/>
            <person name="Chiu C.-H."/>
        </authorList>
    </citation>
    <scope>NUCLEOTIDE SEQUENCE [LARGE SCALE GENOMIC DNA]</scope>
    <source>
        <strain evidence="2 3">AN88</strain>
    </source>
</reference>
<comment type="caution">
    <text evidence="2">The sequence shown here is derived from an EMBL/GenBank/DDBJ whole genome shotgun (WGS) entry which is preliminary data.</text>
</comment>
<dbReference type="Proteomes" id="UP000030008">
    <property type="component" value="Unassembled WGS sequence"/>
</dbReference>
<organism evidence="2 3">
    <name type="scientific">Clostridium innocuum</name>
    <dbReference type="NCBI Taxonomy" id="1522"/>
    <lineage>
        <taxon>Bacteria</taxon>
        <taxon>Bacillati</taxon>
        <taxon>Bacillota</taxon>
        <taxon>Clostridia</taxon>
        <taxon>Eubacteriales</taxon>
        <taxon>Clostridiaceae</taxon>
        <taxon>Clostridium</taxon>
    </lineage>
</organism>
<dbReference type="InterPro" id="IPR006427">
    <property type="entry name" value="Portal_HK97"/>
</dbReference>
<dbReference type="Pfam" id="PF04860">
    <property type="entry name" value="Phage_portal"/>
    <property type="match status" value="1"/>
</dbReference>
<dbReference type="AlphaFoldDB" id="A0A099I918"/>
<feature type="region of interest" description="Disordered" evidence="1">
    <location>
        <begin position="1"/>
        <end position="21"/>
    </location>
</feature>
<proteinExistence type="predicted"/>
<sequence>MSKQRNKGKVRADPRQKRSEERTSTYLCDISTYDMLCSSGYASLAKNPEIISAVNKIANLIGSMSIHLMQNTTDKGDIRLRNGLSRKIDIEPNRYMTRSTFIQTIVRALLLEGDGNAVVLPKTKDGLLDDLLPIPPSQTTFLPDGYGYKIMIYGQTYEPWDLIHIAMNPDPEVPWKGEGYRKSLKQVAETLLQASITKKGFMESKWKPSIIVKVDADTEELSSKEGRSQLLKKYVTSTEAGEPWLLPADSFEVETVKPLSLKDLAIQENVELDKKTVAAILDVPPFVLGIGEFKADAWNNFINTRIKTICQCIEQAFTKAVLIDPTLYFRFNARSLHSYDIDTLANVGANLYTRGIMEGNEVRDWIDMPHKDGLDELVILENYIPAGMIGDQKKLKKKEGEKDE</sequence>
<dbReference type="InterPro" id="IPR006944">
    <property type="entry name" value="Phage/GTA_portal"/>
</dbReference>
<evidence type="ECO:0000256" key="1">
    <source>
        <dbReference type="SAM" id="MobiDB-lite"/>
    </source>
</evidence>
<gene>
    <name evidence="2" type="ORF">CIAN88_05935</name>
</gene>
<dbReference type="EMBL" id="JQIF01000023">
    <property type="protein sequence ID" value="KGJ54081.1"/>
    <property type="molecule type" value="Genomic_DNA"/>
</dbReference>
<evidence type="ECO:0000313" key="2">
    <source>
        <dbReference type="EMBL" id="KGJ54081.1"/>
    </source>
</evidence>
<dbReference type="RefSeq" id="WP_044904622.1">
    <property type="nucleotide sequence ID" value="NZ_JQIF01000023.1"/>
</dbReference>
<accession>A0A099I918</accession>
<protein>
    <submittedName>
        <fullName evidence="2">Phage portal protein</fullName>
    </submittedName>
</protein>
<name>A0A099I918_CLOIN</name>
<feature type="compositionally biased region" description="Basic and acidic residues" evidence="1">
    <location>
        <begin position="10"/>
        <end position="21"/>
    </location>
</feature>
<dbReference type="NCBIfam" id="TIGR01537">
    <property type="entry name" value="portal_HK97"/>
    <property type="match status" value="1"/>
</dbReference>
<evidence type="ECO:0000313" key="3">
    <source>
        <dbReference type="Proteomes" id="UP000030008"/>
    </source>
</evidence>